<gene>
    <name evidence="1" type="ORF">E2C01_021950</name>
</gene>
<name>A0A5B7E4R7_PORTR</name>
<comment type="caution">
    <text evidence="1">The sequence shown here is derived from an EMBL/GenBank/DDBJ whole genome shotgun (WGS) entry which is preliminary data.</text>
</comment>
<dbReference type="EMBL" id="VSRR010001959">
    <property type="protein sequence ID" value="MPC28738.1"/>
    <property type="molecule type" value="Genomic_DNA"/>
</dbReference>
<sequence length="81" mass="9199">MFGFLCITYNKALSGDLSRPLLMVTSNDSSIVKSLELAMQSTISIKSMSTKLRWEATPTRVHEHRNRNLDLDVMDALELQQ</sequence>
<accession>A0A5B7E4R7</accession>
<dbReference type="AlphaFoldDB" id="A0A5B7E4R7"/>
<organism evidence="1 2">
    <name type="scientific">Portunus trituberculatus</name>
    <name type="common">Swimming crab</name>
    <name type="synonym">Neptunus trituberculatus</name>
    <dbReference type="NCBI Taxonomy" id="210409"/>
    <lineage>
        <taxon>Eukaryota</taxon>
        <taxon>Metazoa</taxon>
        <taxon>Ecdysozoa</taxon>
        <taxon>Arthropoda</taxon>
        <taxon>Crustacea</taxon>
        <taxon>Multicrustacea</taxon>
        <taxon>Malacostraca</taxon>
        <taxon>Eumalacostraca</taxon>
        <taxon>Eucarida</taxon>
        <taxon>Decapoda</taxon>
        <taxon>Pleocyemata</taxon>
        <taxon>Brachyura</taxon>
        <taxon>Eubrachyura</taxon>
        <taxon>Portunoidea</taxon>
        <taxon>Portunidae</taxon>
        <taxon>Portuninae</taxon>
        <taxon>Portunus</taxon>
    </lineage>
</organism>
<keyword evidence="2" id="KW-1185">Reference proteome</keyword>
<evidence type="ECO:0000313" key="2">
    <source>
        <dbReference type="Proteomes" id="UP000324222"/>
    </source>
</evidence>
<protein>
    <submittedName>
        <fullName evidence="1">Uncharacterized protein</fullName>
    </submittedName>
</protein>
<reference evidence="1 2" key="1">
    <citation type="submission" date="2019-05" db="EMBL/GenBank/DDBJ databases">
        <title>Another draft genome of Portunus trituberculatus and its Hox gene families provides insights of decapod evolution.</title>
        <authorList>
            <person name="Jeong J.-H."/>
            <person name="Song I."/>
            <person name="Kim S."/>
            <person name="Choi T."/>
            <person name="Kim D."/>
            <person name="Ryu S."/>
            <person name="Kim W."/>
        </authorList>
    </citation>
    <scope>NUCLEOTIDE SEQUENCE [LARGE SCALE GENOMIC DNA]</scope>
    <source>
        <tissue evidence="1">Muscle</tissue>
    </source>
</reference>
<dbReference type="Proteomes" id="UP000324222">
    <property type="component" value="Unassembled WGS sequence"/>
</dbReference>
<evidence type="ECO:0000313" key="1">
    <source>
        <dbReference type="EMBL" id="MPC28738.1"/>
    </source>
</evidence>
<proteinExistence type="predicted"/>